<dbReference type="GO" id="GO:0005829">
    <property type="term" value="C:cytosol"/>
    <property type="evidence" value="ECO:0007669"/>
    <property type="project" value="TreeGrafter"/>
</dbReference>
<feature type="region of interest" description="Disordered" evidence="1">
    <location>
        <begin position="303"/>
        <end position="332"/>
    </location>
</feature>
<sequence length="356" mass="40552">MSNEDQSIRGLFAKAERAREDLGESYEPNSPTFQENLEKTIATYIQCLKKTEDFSLFSPNETLEDISSSDIQYMSINYHLAELIQKVFTPEVSARKEHLLQARARYELFLKLLDSYDMLNNGDAKLFESYNEDKQNFSTVSTKDAAARRDVKIARFREEKELKRKLEYLRQNPKLAEQDDQVVRDLNLTSIAFMVHQTFQSLESLAQELHIISLAPPAPPPGQSARPHDGREDGRDKDGYSERLDGQVGGLRYSGPILSSDGKPMRPFTLLDNRQTLKKNVFRPDHSLPTMTIDEYLEEEKRRGGIIEGGGPQSEIRPEPNEDDLDAADAETMKARAWDEYVEENPKGSGNTLNRG</sequence>
<comment type="caution">
    <text evidence="2">The sequence shown here is derived from an EMBL/GenBank/DDBJ whole genome shotgun (WGS) entry which is preliminary data.</text>
</comment>
<dbReference type="PANTHER" id="PTHR10933:SF9">
    <property type="entry name" value="IMMUNOGLOBULIN-BINDING PROTEIN 1"/>
    <property type="match status" value="1"/>
</dbReference>
<reference evidence="2" key="1">
    <citation type="submission" date="2019-04" db="EMBL/GenBank/DDBJ databases">
        <title>Sequencing of skin fungus with MAO and IRED activity.</title>
        <authorList>
            <person name="Marsaioli A.J."/>
            <person name="Bonatto J.M.C."/>
            <person name="Reis Junior O."/>
        </authorList>
    </citation>
    <scope>NUCLEOTIDE SEQUENCE</scope>
    <source>
        <strain evidence="2">28M1</strain>
    </source>
</reference>
<name>A0A9P4WI46_9PLEO</name>
<dbReference type="GO" id="GO:0035303">
    <property type="term" value="P:regulation of dephosphorylation"/>
    <property type="evidence" value="ECO:0007669"/>
    <property type="project" value="TreeGrafter"/>
</dbReference>
<dbReference type="Gene3D" id="1.25.40.540">
    <property type="entry name" value="TAP42-like family"/>
    <property type="match status" value="1"/>
</dbReference>
<dbReference type="PANTHER" id="PTHR10933">
    <property type="entry name" value="IMMUNOGLOBULIN-BINDING PROTEIN 1"/>
    <property type="match status" value="1"/>
</dbReference>
<feature type="region of interest" description="Disordered" evidence="1">
    <location>
        <begin position="214"/>
        <end position="259"/>
    </location>
</feature>
<dbReference type="InterPro" id="IPR007304">
    <property type="entry name" value="TAP46-like"/>
</dbReference>
<gene>
    <name evidence="2" type="ORF">E8E12_003735</name>
</gene>
<dbReference type="Pfam" id="PF04177">
    <property type="entry name" value="TAP42"/>
    <property type="match status" value="1"/>
</dbReference>
<evidence type="ECO:0000313" key="3">
    <source>
        <dbReference type="Proteomes" id="UP000758155"/>
    </source>
</evidence>
<feature type="compositionally biased region" description="Basic and acidic residues" evidence="1">
    <location>
        <begin position="226"/>
        <end position="245"/>
    </location>
</feature>
<proteinExistence type="predicted"/>
<dbReference type="Proteomes" id="UP000758155">
    <property type="component" value="Unassembled WGS sequence"/>
</dbReference>
<dbReference type="GO" id="GO:0051721">
    <property type="term" value="F:protein phosphatase 2A binding"/>
    <property type="evidence" value="ECO:0007669"/>
    <property type="project" value="TreeGrafter"/>
</dbReference>
<dbReference type="GO" id="GO:0009966">
    <property type="term" value="P:regulation of signal transduction"/>
    <property type="evidence" value="ECO:0007669"/>
    <property type="project" value="InterPro"/>
</dbReference>
<organism evidence="2 3">
    <name type="scientific">Didymella heteroderae</name>
    <dbReference type="NCBI Taxonomy" id="1769908"/>
    <lineage>
        <taxon>Eukaryota</taxon>
        <taxon>Fungi</taxon>
        <taxon>Dikarya</taxon>
        <taxon>Ascomycota</taxon>
        <taxon>Pezizomycotina</taxon>
        <taxon>Dothideomycetes</taxon>
        <taxon>Pleosporomycetidae</taxon>
        <taxon>Pleosporales</taxon>
        <taxon>Pleosporineae</taxon>
        <taxon>Didymellaceae</taxon>
        <taxon>Didymella</taxon>
    </lineage>
</organism>
<dbReference type="OrthoDB" id="10261753at2759"/>
<dbReference type="EMBL" id="SWKV01000085">
    <property type="protein sequence ID" value="KAF3033199.1"/>
    <property type="molecule type" value="Genomic_DNA"/>
</dbReference>
<evidence type="ECO:0000256" key="1">
    <source>
        <dbReference type="SAM" id="MobiDB-lite"/>
    </source>
</evidence>
<evidence type="ECO:0000313" key="2">
    <source>
        <dbReference type="EMBL" id="KAF3033199.1"/>
    </source>
</evidence>
<evidence type="ECO:0008006" key="4">
    <source>
        <dbReference type="Google" id="ProtNLM"/>
    </source>
</evidence>
<protein>
    <recommendedName>
        <fullName evidence="4">Type 2A phosphatase-associated protein 42</fullName>
    </recommendedName>
</protein>
<dbReference type="InterPro" id="IPR038511">
    <property type="entry name" value="TAP42/TAP46-like_sf"/>
</dbReference>
<keyword evidence="3" id="KW-1185">Reference proteome</keyword>
<accession>A0A9P4WI46</accession>
<dbReference type="AlphaFoldDB" id="A0A9P4WI46"/>